<organism evidence="2 3">
    <name type="scientific">Pararhodospirillum oryzae</name>
    <dbReference type="NCBI Taxonomy" id="478448"/>
    <lineage>
        <taxon>Bacteria</taxon>
        <taxon>Pseudomonadati</taxon>
        <taxon>Pseudomonadota</taxon>
        <taxon>Alphaproteobacteria</taxon>
        <taxon>Rhodospirillales</taxon>
        <taxon>Rhodospirillaceae</taxon>
        <taxon>Pararhodospirillum</taxon>
    </lineage>
</organism>
<accession>A0A512HBJ7</accession>
<gene>
    <name evidence="2" type="ORF">ROR02_29010</name>
</gene>
<sequence>MSHDPDEFGTPGPSPSREGVGPAGRFSATEIGSSRTAPRLGNALTPPVLDCRTATQFTRHITSELEEQTRLALERYVGDIGADEVVDMARNLAQMRGRYLAQALAVGTNRQPPAREEIEELKGMREQIDELDLAFRAIRDAIAAEQVAVREIAAPQPLSARDPVLRHRPL</sequence>
<dbReference type="AlphaFoldDB" id="A0A512HBJ7"/>
<evidence type="ECO:0000313" key="3">
    <source>
        <dbReference type="Proteomes" id="UP000321567"/>
    </source>
</evidence>
<evidence type="ECO:0000256" key="1">
    <source>
        <dbReference type="SAM" id="MobiDB-lite"/>
    </source>
</evidence>
<dbReference type="OrthoDB" id="7359551at2"/>
<feature type="region of interest" description="Disordered" evidence="1">
    <location>
        <begin position="1"/>
        <end position="46"/>
    </location>
</feature>
<comment type="caution">
    <text evidence="2">The sequence shown here is derived from an EMBL/GenBank/DDBJ whole genome shotgun (WGS) entry which is preliminary data.</text>
</comment>
<dbReference type="RefSeq" id="WP_147164796.1">
    <property type="nucleotide sequence ID" value="NZ_BJZO01000108.1"/>
</dbReference>
<dbReference type="Proteomes" id="UP000321567">
    <property type="component" value="Unassembled WGS sequence"/>
</dbReference>
<reference evidence="2 3" key="1">
    <citation type="submission" date="2019-07" db="EMBL/GenBank/DDBJ databases">
        <title>Whole genome shotgun sequence of Rhodospirillum oryzae NBRC 107573.</title>
        <authorList>
            <person name="Hosoyama A."/>
            <person name="Uohara A."/>
            <person name="Ohji S."/>
            <person name="Ichikawa N."/>
        </authorList>
    </citation>
    <scope>NUCLEOTIDE SEQUENCE [LARGE SCALE GENOMIC DNA]</scope>
    <source>
        <strain evidence="2 3">NBRC 107573</strain>
    </source>
</reference>
<dbReference type="EMBL" id="BJZO01000108">
    <property type="protein sequence ID" value="GEO82770.1"/>
    <property type="molecule type" value="Genomic_DNA"/>
</dbReference>
<keyword evidence="3" id="KW-1185">Reference proteome</keyword>
<proteinExistence type="predicted"/>
<evidence type="ECO:0000313" key="2">
    <source>
        <dbReference type="EMBL" id="GEO82770.1"/>
    </source>
</evidence>
<protein>
    <submittedName>
        <fullName evidence="2">Uncharacterized protein</fullName>
    </submittedName>
</protein>
<name>A0A512HBJ7_9PROT</name>